<keyword evidence="1" id="KW-1133">Transmembrane helix</keyword>
<evidence type="ECO:0000256" key="1">
    <source>
        <dbReference type="SAM" id="Phobius"/>
    </source>
</evidence>
<dbReference type="PROSITE" id="PS51257">
    <property type="entry name" value="PROKAR_LIPOPROTEIN"/>
    <property type="match status" value="1"/>
</dbReference>
<keyword evidence="1" id="KW-0472">Membrane</keyword>
<feature type="transmembrane region" description="Helical" evidence="1">
    <location>
        <begin position="12"/>
        <end position="31"/>
    </location>
</feature>
<reference evidence="2 3" key="1">
    <citation type="submission" date="2024-06" db="EMBL/GenBank/DDBJ databases">
        <title>Genomic Encyclopedia of Type Strains, Phase IV (KMG-IV): sequencing the most valuable type-strain genomes for metagenomic binning, comparative biology and taxonomic classification.</title>
        <authorList>
            <person name="Goeker M."/>
        </authorList>
    </citation>
    <scope>NUCLEOTIDE SEQUENCE [LARGE SCALE GENOMIC DNA]</scope>
    <source>
        <strain evidence="2 3">DSM 29388</strain>
    </source>
</reference>
<dbReference type="NCBIfam" id="NF041635">
    <property type="entry name" value="STM3941_fam"/>
    <property type="match status" value="1"/>
</dbReference>
<sequence>MEIIYRPSKKKLFHNIFIYSILIACGLFILIKSDYIATTYYARSLGLFGTQTSLQILGILSITGHCFLIIGTINLFFQNYVLIINEEGFINNTNFTNAGLILWSDVIDIGINKKKYFSRISIYMNKKNKKKYYSKIKNPIIKLNVIIYNKVYGAPFYIETTHLSTSDDELFEILKKHAKL</sequence>
<comment type="caution">
    <text evidence="2">The sequence shown here is derived from an EMBL/GenBank/DDBJ whole genome shotgun (WGS) entry which is preliminary data.</text>
</comment>
<proteinExistence type="predicted"/>
<keyword evidence="1" id="KW-0812">Transmembrane</keyword>
<evidence type="ECO:0008006" key="4">
    <source>
        <dbReference type="Google" id="ProtNLM"/>
    </source>
</evidence>
<name>A0ABV2LSJ2_9FLAO</name>
<dbReference type="EMBL" id="JBEPMO010000004">
    <property type="protein sequence ID" value="MET3731550.1"/>
    <property type="molecule type" value="Genomic_DNA"/>
</dbReference>
<feature type="transmembrane region" description="Helical" evidence="1">
    <location>
        <begin position="54"/>
        <end position="77"/>
    </location>
</feature>
<dbReference type="RefSeq" id="WP_354507911.1">
    <property type="nucleotide sequence ID" value="NZ_JBEPMO010000004.1"/>
</dbReference>
<protein>
    <recommendedName>
        <fullName evidence="4">Photosystem I assembly protein Ycf4</fullName>
    </recommendedName>
</protein>
<gene>
    <name evidence="2" type="ORF">ABID46_001119</name>
</gene>
<dbReference type="InterPro" id="IPR048136">
    <property type="entry name" value="STM3941-like"/>
</dbReference>
<evidence type="ECO:0000313" key="3">
    <source>
        <dbReference type="Proteomes" id="UP001549146"/>
    </source>
</evidence>
<dbReference type="Proteomes" id="UP001549146">
    <property type="component" value="Unassembled WGS sequence"/>
</dbReference>
<keyword evidence="3" id="KW-1185">Reference proteome</keyword>
<accession>A0ABV2LSJ2</accession>
<organism evidence="2 3">
    <name type="scientific">Moheibacter stercoris</name>
    <dbReference type="NCBI Taxonomy" id="1628251"/>
    <lineage>
        <taxon>Bacteria</taxon>
        <taxon>Pseudomonadati</taxon>
        <taxon>Bacteroidota</taxon>
        <taxon>Flavobacteriia</taxon>
        <taxon>Flavobacteriales</taxon>
        <taxon>Weeksellaceae</taxon>
        <taxon>Moheibacter</taxon>
    </lineage>
</organism>
<evidence type="ECO:0000313" key="2">
    <source>
        <dbReference type="EMBL" id="MET3731550.1"/>
    </source>
</evidence>